<comment type="caution">
    <text evidence="1">The sequence shown here is derived from an EMBL/GenBank/DDBJ whole genome shotgun (WGS) entry which is preliminary data.</text>
</comment>
<protein>
    <recommendedName>
        <fullName evidence="3">DUF3072 domain-containing protein</fullName>
    </recommendedName>
</protein>
<gene>
    <name evidence="1" type="ORF">ACFO1S_23570</name>
</gene>
<name>A0ABV8SHR0_9BACL</name>
<accession>A0ABV8SHR0</accession>
<evidence type="ECO:0008006" key="3">
    <source>
        <dbReference type="Google" id="ProtNLM"/>
    </source>
</evidence>
<evidence type="ECO:0000313" key="1">
    <source>
        <dbReference type="EMBL" id="MFC4306408.1"/>
    </source>
</evidence>
<evidence type="ECO:0000313" key="2">
    <source>
        <dbReference type="Proteomes" id="UP001595755"/>
    </source>
</evidence>
<proteinExistence type="predicted"/>
<keyword evidence="2" id="KW-1185">Reference proteome</keyword>
<organism evidence="1 2">
    <name type="scientific">Cohnella boryungensis</name>
    <dbReference type="NCBI Taxonomy" id="768479"/>
    <lineage>
        <taxon>Bacteria</taxon>
        <taxon>Bacillati</taxon>
        <taxon>Bacillota</taxon>
        <taxon>Bacilli</taxon>
        <taxon>Bacillales</taxon>
        <taxon>Paenibacillaceae</taxon>
        <taxon>Cohnella</taxon>
    </lineage>
</organism>
<sequence>MSKQQREEERQAIISQLQKLDRHGVWTDEQSKNEGYPRMTLREARKKLEEMLDPKNH</sequence>
<dbReference type="EMBL" id="JBHSED010000058">
    <property type="protein sequence ID" value="MFC4306408.1"/>
    <property type="molecule type" value="Genomic_DNA"/>
</dbReference>
<reference evidence="2" key="1">
    <citation type="journal article" date="2019" name="Int. J. Syst. Evol. Microbiol.">
        <title>The Global Catalogue of Microorganisms (GCM) 10K type strain sequencing project: providing services to taxonomists for standard genome sequencing and annotation.</title>
        <authorList>
            <consortium name="The Broad Institute Genomics Platform"/>
            <consortium name="The Broad Institute Genome Sequencing Center for Infectious Disease"/>
            <person name="Wu L."/>
            <person name="Ma J."/>
        </authorList>
    </citation>
    <scope>NUCLEOTIDE SEQUENCE [LARGE SCALE GENOMIC DNA]</scope>
    <source>
        <strain evidence="2">CGMCC 4.1641</strain>
    </source>
</reference>
<dbReference type="Proteomes" id="UP001595755">
    <property type="component" value="Unassembled WGS sequence"/>
</dbReference>
<dbReference type="RefSeq" id="WP_204605077.1">
    <property type="nucleotide sequence ID" value="NZ_JBHSED010000058.1"/>
</dbReference>